<evidence type="ECO:0000313" key="2">
    <source>
        <dbReference type="EMBL" id="GAG46122.1"/>
    </source>
</evidence>
<feature type="domain" description="UDP-N-acetylglucosamine 2-epimerase" evidence="1">
    <location>
        <begin position="25"/>
        <end position="180"/>
    </location>
</feature>
<dbReference type="Gene3D" id="3.40.50.2000">
    <property type="entry name" value="Glycogen Phosphorylase B"/>
    <property type="match status" value="1"/>
</dbReference>
<dbReference type="SUPFAM" id="SSF53756">
    <property type="entry name" value="UDP-Glycosyltransferase/glycogen phosphorylase"/>
    <property type="match status" value="1"/>
</dbReference>
<gene>
    <name evidence="2" type="ORF">S01H1_76718</name>
</gene>
<protein>
    <recommendedName>
        <fullName evidence="1">UDP-N-acetylglucosamine 2-epimerase domain-containing protein</fullName>
    </recommendedName>
</protein>
<evidence type="ECO:0000259" key="1">
    <source>
        <dbReference type="Pfam" id="PF02350"/>
    </source>
</evidence>
<sequence>MKVMTIYGTRPEFVRLCLILRKLDKVVDHVTVHTGQNYDDSLNAVFFRELDIRPPDEHLAASGTFAEQAATIFVGVEQAIRKHRPDRFLVLGDTNSSLGAVVAKRMGVPVFHLEAGNRCYDESVPEEVNRRIIDHCTDVHLPYTQRSAGHLIREGIPSSRVLVVGNPICEVMRRYRGSIRSSDIVTRLGLPRH</sequence>
<dbReference type="InterPro" id="IPR029767">
    <property type="entry name" value="WecB-like"/>
</dbReference>
<reference evidence="2" key="1">
    <citation type="journal article" date="2014" name="Front. Microbiol.">
        <title>High frequency of phylogenetically diverse reductive dehalogenase-homologous genes in deep subseafloor sedimentary metagenomes.</title>
        <authorList>
            <person name="Kawai M."/>
            <person name="Futagami T."/>
            <person name="Toyoda A."/>
            <person name="Takaki Y."/>
            <person name="Nishi S."/>
            <person name="Hori S."/>
            <person name="Arai W."/>
            <person name="Tsubouchi T."/>
            <person name="Morono Y."/>
            <person name="Uchiyama I."/>
            <person name="Ito T."/>
            <person name="Fujiyama A."/>
            <person name="Inagaki F."/>
            <person name="Takami H."/>
        </authorList>
    </citation>
    <scope>NUCLEOTIDE SEQUENCE</scope>
    <source>
        <strain evidence="2">Expedition CK06-06</strain>
    </source>
</reference>
<comment type="caution">
    <text evidence="2">The sequence shown here is derived from an EMBL/GenBank/DDBJ whole genome shotgun (WGS) entry which is preliminary data.</text>
</comment>
<accession>X0YFY5</accession>
<organism evidence="2">
    <name type="scientific">marine sediment metagenome</name>
    <dbReference type="NCBI Taxonomy" id="412755"/>
    <lineage>
        <taxon>unclassified sequences</taxon>
        <taxon>metagenomes</taxon>
        <taxon>ecological metagenomes</taxon>
    </lineage>
</organism>
<proteinExistence type="predicted"/>
<feature type="non-terminal residue" evidence="2">
    <location>
        <position position="193"/>
    </location>
</feature>
<dbReference type="AlphaFoldDB" id="X0YFY5"/>
<dbReference type="PANTHER" id="PTHR43174:SF1">
    <property type="entry name" value="UDP-N-ACETYLGLUCOSAMINE 2-EPIMERASE"/>
    <property type="match status" value="1"/>
</dbReference>
<name>X0YFY5_9ZZZZ</name>
<dbReference type="Pfam" id="PF02350">
    <property type="entry name" value="Epimerase_2"/>
    <property type="match status" value="1"/>
</dbReference>
<dbReference type="PANTHER" id="PTHR43174">
    <property type="entry name" value="UDP-N-ACETYLGLUCOSAMINE 2-EPIMERASE"/>
    <property type="match status" value="1"/>
</dbReference>
<dbReference type="InterPro" id="IPR003331">
    <property type="entry name" value="UDP_GlcNAc_Epimerase_2_dom"/>
</dbReference>
<dbReference type="EMBL" id="BARS01051513">
    <property type="protein sequence ID" value="GAG46122.1"/>
    <property type="molecule type" value="Genomic_DNA"/>
</dbReference>